<keyword evidence="3" id="KW-1185">Reference proteome</keyword>
<feature type="region of interest" description="Disordered" evidence="1">
    <location>
        <begin position="1"/>
        <end position="45"/>
    </location>
</feature>
<sequence>MQSSDDSISSDVLPQTVESGSGVATTSHLAAQPEGQVSSVGSTSMPTGLVVDVFAAWLAEHSVLYNKPRMRGCRGGRGRRRVPPANVEEDLTQEPVDAPTQEPPVDQQDVPVSPANPAEQPSVDTAEARGSADGSKVLSDATLPVASRAGTRSGNSVRSSPTASNASASSQRGSNLGRVDVAMEEGGISIVGAAARAAEAASESAPSQSPVASANVATWARIGPIRQPSVSRAVVSKKGGISIVGAAARAAPEAACKEGRPPQVGLGEATVDKVLRPCFRLRFGKRETFLTKATLEDEASASGEKKMDDVLALYRRLSPRDRLLVLMQIATPLELMRRPLDPCSVNAGSLSMLPKDERVAPSSSDDMELGDDILG</sequence>
<reference evidence="2" key="1">
    <citation type="submission" date="2022-07" db="EMBL/GenBank/DDBJ databases">
        <title>Phylogenomic reconstructions and comparative analyses of Kickxellomycotina fungi.</title>
        <authorList>
            <person name="Reynolds N.K."/>
            <person name="Stajich J.E."/>
            <person name="Barry K."/>
            <person name="Grigoriev I.V."/>
            <person name="Crous P."/>
            <person name="Smith M.E."/>
        </authorList>
    </citation>
    <scope>NUCLEOTIDE SEQUENCE</scope>
    <source>
        <strain evidence="2">CBS 109367</strain>
    </source>
</reference>
<accession>A0A9W8L6P5</accession>
<comment type="caution">
    <text evidence="2">The sequence shown here is derived from an EMBL/GenBank/DDBJ whole genome shotgun (WGS) entry which is preliminary data.</text>
</comment>
<dbReference type="Proteomes" id="UP001151516">
    <property type="component" value="Unassembled WGS sequence"/>
</dbReference>
<dbReference type="OrthoDB" id="10518296at2759"/>
<proteinExistence type="predicted"/>
<name>A0A9W8L6P5_9FUNG</name>
<feature type="compositionally biased region" description="Low complexity" evidence="1">
    <location>
        <begin position="103"/>
        <end position="112"/>
    </location>
</feature>
<feature type="compositionally biased region" description="Basic residues" evidence="1">
    <location>
        <begin position="68"/>
        <end position="82"/>
    </location>
</feature>
<gene>
    <name evidence="2" type="ORF">IWW39_000850</name>
</gene>
<evidence type="ECO:0000256" key="1">
    <source>
        <dbReference type="SAM" id="MobiDB-lite"/>
    </source>
</evidence>
<dbReference type="AlphaFoldDB" id="A0A9W8L6P5"/>
<evidence type="ECO:0000313" key="3">
    <source>
        <dbReference type="Proteomes" id="UP001151516"/>
    </source>
</evidence>
<feature type="region of interest" description="Disordered" evidence="1">
    <location>
        <begin position="68"/>
        <end position="176"/>
    </location>
</feature>
<dbReference type="EMBL" id="JANBTX010000013">
    <property type="protein sequence ID" value="KAJ2690299.1"/>
    <property type="molecule type" value="Genomic_DNA"/>
</dbReference>
<feature type="compositionally biased region" description="Low complexity" evidence="1">
    <location>
        <begin position="159"/>
        <end position="170"/>
    </location>
</feature>
<evidence type="ECO:0000313" key="2">
    <source>
        <dbReference type="EMBL" id="KAJ2690299.1"/>
    </source>
</evidence>
<feature type="region of interest" description="Disordered" evidence="1">
    <location>
        <begin position="353"/>
        <end position="375"/>
    </location>
</feature>
<organism evidence="2 3">
    <name type="scientific">Coemansia spiralis</name>
    <dbReference type="NCBI Taxonomy" id="417178"/>
    <lineage>
        <taxon>Eukaryota</taxon>
        <taxon>Fungi</taxon>
        <taxon>Fungi incertae sedis</taxon>
        <taxon>Zoopagomycota</taxon>
        <taxon>Kickxellomycotina</taxon>
        <taxon>Kickxellomycetes</taxon>
        <taxon>Kickxellales</taxon>
        <taxon>Kickxellaceae</taxon>
        <taxon>Coemansia</taxon>
    </lineage>
</organism>
<feature type="compositionally biased region" description="Acidic residues" evidence="1">
    <location>
        <begin position="365"/>
        <end position="375"/>
    </location>
</feature>
<protein>
    <submittedName>
        <fullName evidence="2">Uncharacterized protein</fullName>
    </submittedName>
</protein>